<evidence type="ECO:0000256" key="5">
    <source>
        <dbReference type="ARBA" id="ARBA00022989"/>
    </source>
</evidence>
<feature type="transmembrane region" description="Helical" evidence="8">
    <location>
        <begin position="116"/>
        <end position="132"/>
    </location>
</feature>
<feature type="transmembrane region" description="Helical" evidence="8">
    <location>
        <begin position="138"/>
        <end position="159"/>
    </location>
</feature>
<feature type="transmembrane region" description="Helical" evidence="8">
    <location>
        <begin position="79"/>
        <end position="104"/>
    </location>
</feature>
<comment type="subcellular location">
    <subcellularLocation>
        <location evidence="1">Cell membrane</location>
        <topology evidence="1">Multi-pass membrane protein</topology>
    </subcellularLocation>
    <subcellularLocation>
        <location evidence="7">Membrane</location>
        <topology evidence="7">Multi-pass membrane protein</topology>
    </subcellularLocation>
</comment>
<feature type="transmembrane region" description="Helical" evidence="8">
    <location>
        <begin position="171"/>
        <end position="193"/>
    </location>
</feature>
<evidence type="ECO:0000259" key="9">
    <source>
        <dbReference type="Pfam" id="PF00361"/>
    </source>
</evidence>
<evidence type="ECO:0000256" key="2">
    <source>
        <dbReference type="ARBA" id="ARBA00005346"/>
    </source>
</evidence>
<reference evidence="10 11" key="1">
    <citation type="submission" date="2019-08" db="EMBL/GenBank/DDBJ databases">
        <title>In-depth cultivation of the pig gut microbiome towards novel bacterial diversity and tailored functional studies.</title>
        <authorList>
            <person name="Wylensek D."/>
            <person name="Hitch T.C.A."/>
            <person name="Clavel T."/>
        </authorList>
    </citation>
    <scope>NUCLEOTIDE SEQUENCE [LARGE SCALE GENOMIC DNA]</scope>
    <source>
        <strain evidence="10 11">WCA-MUC-591-APC-4B</strain>
    </source>
</reference>
<feature type="transmembrane region" description="Helical" evidence="8">
    <location>
        <begin position="39"/>
        <end position="59"/>
    </location>
</feature>
<evidence type="ECO:0000256" key="8">
    <source>
        <dbReference type="SAM" id="Phobius"/>
    </source>
</evidence>
<sequence>MILTALDYRPGIIVLLPLIASCLIYVLGEHILPNYREAITFAAAFPMAALVYSMIPAALAGKEIGFTLLEIVKGVPLQFSVDAAGMIFACVASTLWIVTSCYSIGYMRGHGEKNQTGYYSAFAMCLTATMGLCFSANLLTFFIFFEVLTVATYPLVVHYRDEEGTRSGRKYLAYTLISGQLFFAGIVILYSFTGRMDFVPGGFVNTGDIPMPWMLAVFILMIGAGIVKAGVMPLHSWLPAAMVAPTPVSALLHAVAVVKAGAFCTLRVVLYVFGPEAARFCHGSEILAWMAVATILISSLIAIRKDNLKARLAFSTVGQLSYIILGIAILSPFAATGALYHIVAHAFMKITLFMCAGAIFVTTHRKNISEMIGIGRQMPVTMTCFTLASLAVAGFPFFVGFTSKANIIMGAISMGQPFFVATLIVSALLALTYLMPVVLLAFKRDFYNSQFPVKKEANLPMLIPIMITAACSLILGVMPNFGLHLYGLAAMAGNAIFGLSL</sequence>
<accession>A0A6N7X2P9</accession>
<evidence type="ECO:0000256" key="1">
    <source>
        <dbReference type="ARBA" id="ARBA00004651"/>
    </source>
</evidence>
<evidence type="ECO:0000313" key="11">
    <source>
        <dbReference type="Proteomes" id="UP000469424"/>
    </source>
</evidence>
<dbReference type="EMBL" id="VUNA01000001">
    <property type="protein sequence ID" value="MST69927.1"/>
    <property type="molecule type" value="Genomic_DNA"/>
</dbReference>
<dbReference type="InterPro" id="IPR050586">
    <property type="entry name" value="CPA3_Na-H_Antiporter_D"/>
</dbReference>
<evidence type="ECO:0000256" key="3">
    <source>
        <dbReference type="ARBA" id="ARBA00022475"/>
    </source>
</evidence>
<keyword evidence="4 7" id="KW-0812">Transmembrane</keyword>
<dbReference type="PRINTS" id="PR01434">
    <property type="entry name" value="NADHDHGNASE5"/>
</dbReference>
<keyword evidence="5 8" id="KW-1133">Transmembrane helix</keyword>
<keyword evidence="6 8" id="KW-0472">Membrane</keyword>
<feature type="transmembrane region" description="Helical" evidence="8">
    <location>
        <begin position="286"/>
        <end position="303"/>
    </location>
</feature>
<feature type="transmembrane region" description="Helical" evidence="8">
    <location>
        <begin position="380"/>
        <end position="398"/>
    </location>
</feature>
<feature type="transmembrane region" description="Helical" evidence="8">
    <location>
        <begin position="339"/>
        <end position="360"/>
    </location>
</feature>
<evidence type="ECO:0000256" key="4">
    <source>
        <dbReference type="ARBA" id="ARBA00022692"/>
    </source>
</evidence>
<gene>
    <name evidence="10" type="ORF">FYJ65_00990</name>
</gene>
<feature type="transmembrane region" description="Helical" evidence="8">
    <location>
        <begin position="459"/>
        <end position="477"/>
    </location>
</feature>
<comment type="caution">
    <text evidence="10">The sequence shown here is derived from an EMBL/GenBank/DDBJ whole genome shotgun (WGS) entry which is preliminary data.</text>
</comment>
<dbReference type="RefSeq" id="WP_154553480.1">
    <property type="nucleotide sequence ID" value="NZ_VUNA01000001.1"/>
</dbReference>
<name>A0A6N7X2P9_9FIRM</name>
<dbReference type="AlphaFoldDB" id="A0A6N7X2P9"/>
<keyword evidence="3" id="KW-1003">Cell membrane</keyword>
<comment type="similarity">
    <text evidence="2">Belongs to the CPA3 antiporters (TC 2.A.63) subunit D family.</text>
</comment>
<feature type="transmembrane region" description="Helical" evidence="8">
    <location>
        <begin position="12"/>
        <end position="32"/>
    </location>
</feature>
<dbReference type="InterPro" id="IPR001750">
    <property type="entry name" value="ND/Mrp_TM"/>
</dbReference>
<organism evidence="10 11">
    <name type="scientific">Mogibacterium kristiansenii</name>
    <dbReference type="NCBI Taxonomy" id="2606708"/>
    <lineage>
        <taxon>Bacteria</taxon>
        <taxon>Bacillati</taxon>
        <taxon>Bacillota</taxon>
        <taxon>Clostridia</taxon>
        <taxon>Peptostreptococcales</taxon>
        <taxon>Anaerovoracaceae</taxon>
        <taxon>Mogibacterium</taxon>
    </lineage>
</organism>
<feature type="transmembrane region" description="Helical" evidence="8">
    <location>
        <begin position="418"/>
        <end position="439"/>
    </location>
</feature>
<proteinExistence type="inferred from homology"/>
<dbReference type="PANTHER" id="PTHR42703:SF1">
    <property type="entry name" value="NA(+)_H(+) ANTIPORTER SUBUNIT D1"/>
    <property type="match status" value="1"/>
</dbReference>
<dbReference type="Proteomes" id="UP000469424">
    <property type="component" value="Unassembled WGS sequence"/>
</dbReference>
<feature type="transmembrane region" description="Helical" evidence="8">
    <location>
        <begin position="312"/>
        <end position="333"/>
    </location>
</feature>
<evidence type="ECO:0000256" key="7">
    <source>
        <dbReference type="RuleBase" id="RU000320"/>
    </source>
</evidence>
<evidence type="ECO:0000313" key="10">
    <source>
        <dbReference type="EMBL" id="MST69927.1"/>
    </source>
</evidence>
<keyword evidence="11" id="KW-1185">Reference proteome</keyword>
<feature type="transmembrane region" description="Helical" evidence="8">
    <location>
        <begin position="213"/>
        <end position="238"/>
    </location>
</feature>
<protein>
    <submittedName>
        <fullName evidence="10">Monovalent cation/H+ antiporter subunit D family protein</fullName>
    </submittedName>
</protein>
<feature type="domain" description="NADH:quinone oxidoreductase/Mrp antiporter transmembrane" evidence="9">
    <location>
        <begin position="135"/>
        <end position="428"/>
    </location>
</feature>
<evidence type="ECO:0000256" key="6">
    <source>
        <dbReference type="ARBA" id="ARBA00023136"/>
    </source>
</evidence>
<dbReference type="PANTHER" id="PTHR42703">
    <property type="entry name" value="NADH DEHYDROGENASE"/>
    <property type="match status" value="1"/>
</dbReference>
<feature type="transmembrane region" description="Helical" evidence="8">
    <location>
        <begin position="250"/>
        <end position="274"/>
    </location>
</feature>
<dbReference type="Pfam" id="PF00361">
    <property type="entry name" value="Proton_antipo_M"/>
    <property type="match status" value="1"/>
</dbReference>
<dbReference type="GO" id="GO:0005886">
    <property type="term" value="C:plasma membrane"/>
    <property type="evidence" value="ECO:0007669"/>
    <property type="project" value="UniProtKB-SubCell"/>
</dbReference>